<dbReference type="HAMAP" id="MF_02207">
    <property type="entry name" value="MreB"/>
    <property type="match status" value="1"/>
</dbReference>
<comment type="subcellular location">
    <subcellularLocation>
        <location evidence="6">Cytoplasm</location>
    </subcellularLocation>
    <text evidence="6">Membrane-associated.</text>
</comment>
<comment type="caution">
    <text evidence="6">Lacks conserved residue(s) required for the propagation of feature annotation.</text>
</comment>
<evidence type="ECO:0000313" key="8">
    <source>
        <dbReference type="Proteomes" id="UP000004191"/>
    </source>
</evidence>
<keyword evidence="8" id="KW-1185">Reference proteome</keyword>
<dbReference type="GO" id="GO:0008360">
    <property type="term" value="P:regulation of cell shape"/>
    <property type="evidence" value="ECO:0007669"/>
    <property type="project" value="UniProtKB-UniRule"/>
</dbReference>
<dbReference type="PANTHER" id="PTHR42749:SF1">
    <property type="entry name" value="CELL SHAPE-DETERMINING PROTEIN MREB"/>
    <property type="match status" value="1"/>
</dbReference>
<dbReference type="InterPro" id="IPR056546">
    <property type="entry name" value="MreB_MamK-like"/>
</dbReference>
<dbReference type="Pfam" id="PF06723">
    <property type="entry name" value="MreB_Mbl"/>
    <property type="match status" value="1"/>
</dbReference>
<reference evidence="7 8" key="1">
    <citation type="submission" date="2012-01" db="EMBL/GenBank/DDBJ databases">
        <title>The Genome Sequence of Helcococcus kunzii ATCC 51366.</title>
        <authorList>
            <consortium name="The Broad Institute Genome Sequencing Platform"/>
            <person name="Earl A."/>
            <person name="Ward D."/>
            <person name="Feldgarden M."/>
            <person name="Gevers D."/>
            <person name="Huys G."/>
            <person name="Young S.K."/>
            <person name="Zeng Q."/>
            <person name="Gargeya S."/>
            <person name="Fitzgerald M."/>
            <person name="Haas B."/>
            <person name="Abouelleil A."/>
            <person name="Alvarado L."/>
            <person name="Arachchi H.M."/>
            <person name="Berlin A."/>
            <person name="Chapman S.B."/>
            <person name="Gearin G."/>
            <person name="Goldberg J."/>
            <person name="Griggs A."/>
            <person name="Gujja S."/>
            <person name="Hansen M."/>
            <person name="Heiman D."/>
            <person name="Howarth C."/>
            <person name="Larimer J."/>
            <person name="Lui A."/>
            <person name="MacDonald P.J.P."/>
            <person name="McCowen C."/>
            <person name="Montmayeur A."/>
            <person name="Murphy C."/>
            <person name="Neiman D."/>
            <person name="Pearson M."/>
            <person name="Priest M."/>
            <person name="Roberts A."/>
            <person name="Saif S."/>
            <person name="Shea T."/>
            <person name="Sisk P."/>
            <person name="Stolte C."/>
            <person name="Sykes S."/>
            <person name="Wortman J."/>
            <person name="Nusbaum C."/>
            <person name="Birren B."/>
        </authorList>
    </citation>
    <scope>NUCLEOTIDE SEQUENCE [LARGE SCALE GENOMIC DNA]</scope>
    <source>
        <strain evidence="7 8">ATCC 51366</strain>
    </source>
</reference>
<protein>
    <recommendedName>
        <fullName evidence="6">Cell shape-determining protein MreB</fullName>
    </recommendedName>
</protein>
<dbReference type="GO" id="GO:0000902">
    <property type="term" value="P:cell morphogenesis"/>
    <property type="evidence" value="ECO:0007669"/>
    <property type="project" value="InterPro"/>
</dbReference>
<proteinExistence type="inferred from homology"/>
<sequence>MDLRKRIAIDLGTTSVLVYSRTKGVLLNEPSVVAVDRFSNKIIAVGKEAKEMLGRTPGHIVAVRPLKDGVITNYDSTEKMLKYYIKNAIGNSLIKPNVIICVPSGATQVQKRAVKQAGIKAGANDVHLIEEPLAAAIGAGIEIGDSKGNVIIDIGGGTTDIAVISRGGIVVSESLKIAGDSCDEAIIDYIRKTKNVIIGEKTAEKIKLSVGSIESDKDKFVAKGRNLYTGLPEEVYMTREDIDRALYEVIEEIANACKKIISKTPPELVSDLYENGAILAGGGALIHGMREKIQEKIKISVYIADNPVSAVVRGTGKSLNWINKLDRIENSQLEMTRRIVEKKEILRRR</sequence>
<comment type="function">
    <text evidence="6">Forms membrane-associated dynamic filaments that are essential for cell shape determination. Acts by regulating cell wall synthesis and cell elongation, and thus cell shape. A feedback loop between cell geometry and MreB localization may maintain elongated cell shape by targeting cell wall growth to regions of negative cell wall curvature.</text>
</comment>
<accession>H3NLY0</accession>
<dbReference type="NCBIfam" id="TIGR00904">
    <property type="entry name" value="mreB"/>
    <property type="match status" value="1"/>
</dbReference>
<evidence type="ECO:0000256" key="5">
    <source>
        <dbReference type="ARBA" id="ARBA00023458"/>
    </source>
</evidence>
<feature type="binding site" evidence="6">
    <location>
        <begin position="282"/>
        <end position="285"/>
    </location>
    <ligand>
        <name>ATP</name>
        <dbReference type="ChEBI" id="CHEBI:30616"/>
    </ligand>
</feature>
<evidence type="ECO:0000256" key="2">
    <source>
        <dbReference type="ARBA" id="ARBA00022741"/>
    </source>
</evidence>
<gene>
    <name evidence="6" type="primary">mreB</name>
    <name evidence="7" type="ORF">HMPREF9709_00341</name>
</gene>
<dbReference type="STRING" id="883114.HMPREF9709_00341"/>
<dbReference type="CDD" id="cd10225">
    <property type="entry name" value="ASKHA_NBD_MreB-like"/>
    <property type="match status" value="1"/>
</dbReference>
<keyword evidence="3 6" id="KW-0067">ATP-binding</keyword>
<name>H3NLY0_9FIRM</name>
<keyword evidence="4 6" id="KW-0133">Cell shape</keyword>
<dbReference type="eggNOG" id="COG1077">
    <property type="taxonomic scope" value="Bacteria"/>
</dbReference>
<dbReference type="InterPro" id="IPR043129">
    <property type="entry name" value="ATPase_NBD"/>
</dbReference>
<evidence type="ECO:0000256" key="6">
    <source>
        <dbReference type="HAMAP-Rule" id="MF_02207"/>
    </source>
</evidence>
<dbReference type="GO" id="GO:0005737">
    <property type="term" value="C:cytoplasm"/>
    <property type="evidence" value="ECO:0007669"/>
    <property type="project" value="UniProtKB-SubCell"/>
</dbReference>
<dbReference type="InterPro" id="IPR004753">
    <property type="entry name" value="MreB"/>
</dbReference>
<keyword evidence="2 6" id="KW-0547">Nucleotide-binding</keyword>
<feature type="binding site" evidence="6">
    <location>
        <begin position="156"/>
        <end position="158"/>
    </location>
    <ligand>
        <name>ATP</name>
        <dbReference type="ChEBI" id="CHEBI:30616"/>
    </ligand>
</feature>
<dbReference type="RefSeq" id="WP_005397342.1">
    <property type="nucleotide sequence ID" value="NZ_JH601088.1"/>
</dbReference>
<dbReference type="Proteomes" id="UP000004191">
    <property type="component" value="Unassembled WGS sequence"/>
</dbReference>
<evidence type="ECO:0000313" key="7">
    <source>
        <dbReference type="EMBL" id="EHR35650.1"/>
    </source>
</evidence>
<evidence type="ECO:0000256" key="1">
    <source>
        <dbReference type="ARBA" id="ARBA00022490"/>
    </source>
</evidence>
<keyword evidence="1 6" id="KW-0963">Cytoplasm</keyword>
<dbReference type="EMBL" id="AGEI01000011">
    <property type="protein sequence ID" value="EHR35650.1"/>
    <property type="molecule type" value="Genomic_DNA"/>
</dbReference>
<organism evidence="7 8">
    <name type="scientific">Helcococcus kunzii ATCC 51366</name>
    <dbReference type="NCBI Taxonomy" id="883114"/>
    <lineage>
        <taxon>Bacteria</taxon>
        <taxon>Bacillati</taxon>
        <taxon>Bacillota</taxon>
        <taxon>Tissierellia</taxon>
        <taxon>Tissierellales</taxon>
        <taxon>Peptoniphilaceae</taxon>
        <taxon>Helcococcus</taxon>
    </lineage>
</organism>
<dbReference type="PATRIC" id="fig|883114.3.peg.335"/>
<comment type="caution">
    <text evidence="7">The sequence shown here is derived from an EMBL/GenBank/DDBJ whole genome shotgun (WGS) entry which is preliminary data.</text>
</comment>
<dbReference type="OrthoDB" id="9768127at2"/>
<dbReference type="NCBIfam" id="NF010539">
    <property type="entry name" value="PRK13927.1"/>
    <property type="match status" value="1"/>
</dbReference>
<dbReference type="AlphaFoldDB" id="H3NLY0"/>
<dbReference type="PRINTS" id="PR01652">
    <property type="entry name" value="SHAPEPROTEIN"/>
</dbReference>
<dbReference type="GeneID" id="96998352"/>
<feature type="binding site" evidence="6">
    <location>
        <begin position="204"/>
        <end position="207"/>
    </location>
    <ligand>
        <name>ATP</name>
        <dbReference type="ChEBI" id="CHEBI:30616"/>
    </ligand>
</feature>
<dbReference type="HOGENOM" id="CLU_052037_0_0_9"/>
<comment type="subunit">
    <text evidence="6">Forms polymers.</text>
</comment>
<dbReference type="Gene3D" id="3.30.420.40">
    <property type="match status" value="2"/>
</dbReference>
<evidence type="ECO:0000256" key="4">
    <source>
        <dbReference type="ARBA" id="ARBA00022960"/>
    </source>
</evidence>
<dbReference type="PANTHER" id="PTHR42749">
    <property type="entry name" value="CELL SHAPE-DETERMINING PROTEIN MREB"/>
    <property type="match status" value="1"/>
</dbReference>
<dbReference type="SMART" id="SM00268">
    <property type="entry name" value="ACTIN"/>
    <property type="match status" value="1"/>
</dbReference>
<dbReference type="SUPFAM" id="SSF53067">
    <property type="entry name" value="Actin-like ATPase domain"/>
    <property type="match status" value="2"/>
</dbReference>
<evidence type="ECO:0000256" key="3">
    <source>
        <dbReference type="ARBA" id="ARBA00022840"/>
    </source>
</evidence>
<dbReference type="GO" id="GO:0005524">
    <property type="term" value="F:ATP binding"/>
    <property type="evidence" value="ECO:0007669"/>
    <property type="project" value="UniProtKB-KW"/>
</dbReference>
<comment type="similarity">
    <text evidence="5 6">Belongs to the FtsA/MreB family.</text>
</comment>
<dbReference type="InterPro" id="IPR004000">
    <property type="entry name" value="Actin"/>
</dbReference>